<comment type="caution">
    <text evidence="1">The sequence shown here is derived from an EMBL/GenBank/DDBJ whole genome shotgun (WGS) entry which is preliminary data.</text>
</comment>
<protein>
    <submittedName>
        <fullName evidence="1">Uncharacterized protein</fullName>
    </submittedName>
</protein>
<sequence>NCSDANIRKPHHCSCWHRLAEQSYSFLSKVRVREERERDGQICARQTNPVTQIVNFRNMDSSVPIIIYVGILTTIVRSRRLSSSLGVQQKTSEYRSEHRVLRRSVASRGLLAFRLCLLHSSLF</sequence>
<feature type="non-terminal residue" evidence="1">
    <location>
        <position position="1"/>
    </location>
</feature>
<dbReference type="AlphaFoldDB" id="A0AAD2HLR5"/>
<dbReference type="Proteomes" id="UP001295794">
    <property type="component" value="Unassembled WGS sequence"/>
</dbReference>
<reference evidence="1" key="1">
    <citation type="submission" date="2023-11" db="EMBL/GenBank/DDBJ databases">
        <authorList>
            <person name="De Vega J J."/>
            <person name="De Vega J J."/>
        </authorList>
    </citation>
    <scope>NUCLEOTIDE SEQUENCE</scope>
</reference>
<proteinExistence type="predicted"/>
<accession>A0AAD2HLR5</accession>
<organism evidence="1 2">
    <name type="scientific">Mycena citricolor</name>
    <dbReference type="NCBI Taxonomy" id="2018698"/>
    <lineage>
        <taxon>Eukaryota</taxon>
        <taxon>Fungi</taxon>
        <taxon>Dikarya</taxon>
        <taxon>Basidiomycota</taxon>
        <taxon>Agaricomycotina</taxon>
        <taxon>Agaricomycetes</taxon>
        <taxon>Agaricomycetidae</taxon>
        <taxon>Agaricales</taxon>
        <taxon>Marasmiineae</taxon>
        <taxon>Mycenaceae</taxon>
        <taxon>Mycena</taxon>
    </lineage>
</organism>
<name>A0AAD2HLR5_9AGAR</name>
<evidence type="ECO:0000313" key="1">
    <source>
        <dbReference type="EMBL" id="CAK5277396.1"/>
    </source>
</evidence>
<keyword evidence="2" id="KW-1185">Reference proteome</keyword>
<dbReference type="EMBL" id="CAVNYO010000419">
    <property type="protein sequence ID" value="CAK5277396.1"/>
    <property type="molecule type" value="Genomic_DNA"/>
</dbReference>
<evidence type="ECO:0000313" key="2">
    <source>
        <dbReference type="Proteomes" id="UP001295794"/>
    </source>
</evidence>
<gene>
    <name evidence="1" type="ORF">MYCIT1_LOCUS26396</name>
</gene>